<evidence type="ECO:0000313" key="2">
    <source>
        <dbReference type="Proteomes" id="UP000076623"/>
    </source>
</evidence>
<sequence length="178" mass="20346">MNIKKDIILYTLPDTIRGRSIHTNIIPTVCNLKNMLKKLSTVNGDYYQLKQWEKRSYQSYHINNIKDKLLTISDEEVIQLLKSHILSFHPKELGASCVDIYLIAYVAENYGPGKNIFLDYIKSSGISEKDNTAQAIWQVGKGDGIYLGLLNEDGTVMDWSFFTTWINGNNDNSETLVY</sequence>
<dbReference type="RefSeq" id="WP_066400124.1">
    <property type="nucleotide sequence ID" value="NZ_CP015378.1"/>
</dbReference>
<gene>
    <name evidence="1" type="ORF">ABE65_012310</name>
</gene>
<organism evidence="1 2">
    <name type="scientific">Fictibacillus phosphorivorans</name>
    <dbReference type="NCBI Taxonomy" id="1221500"/>
    <lineage>
        <taxon>Bacteria</taxon>
        <taxon>Bacillati</taxon>
        <taxon>Bacillota</taxon>
        <taxon>Bacilli</taxon>
        <taxon>Bacillales</taxon>
        <taxon>Fictibacillaceae</taxon>
        <taxon>Fictibacillus</taxon>
    </lineage>
</organism>
<protein>
    <submittedName>
        <fullName evidence="1">Uncharacterized protein</fullName>
    </submittedName>
</protein>
<dbReference type="Proteomes" id="UP000076623">
    <property type="component" value="Chromosome"/>
</dbReference>
<keyword evidence="2" id="KW-1185">Reference proteome</keyword>
<name>A0A160IS51_9BACL</name>
<reference evidence="1 2" key="1">
    <citation type="submission" date="2016-04" db="EMBL/GenBank/DDBJ databases">
        <title>Complete genome sequence of Fictibacillus phosphorivorans G25-29, a strain toxic to nematodes.</title>
        <authorList>
            <person name="Zheng Z."/>
        </authorList>
    </citation>
    <scope>NUCLEOTIDE SEQUENCE [LARGE SCALE GENOMIC DNA]</scope>
    <source>
        <strain evidence="1 2">G25-29</strain>
    </source>
</reference>
<dbReference type="KEGG" id="fpn:ABE65_012310"/>
<dbReference type="STRING" id="1221500.ABE65_012310"/>
<evidence type="ECO:0000313" key="1">
    <source>
        <dbReference type="EMBL" id="ANC79388.1"/>
    </source>
</evidence>
<proteinExistence type="predicted"/>
<accession>A0A160IS51</accession>
<dbReference type="AlphaFoldDB" id="A0A160IS51"/>
<dbReference type="EMBL" id="CP015378">
    <property type="protein sequence ID" value="ANC79388.1"/>
    <property type="molecule type" value="Genomic_DNA"/>
</dbReference>